<dbReference type="InterPro" id="IPR005162">
    <property type="entry name" value="Retrotrans_gag_dom"/>
</dbReference>
<dbReference type="Pfam" id="PF03732">
    <property type="entry name" value="Retrotrans_gag"/>
    <property type="match status" value="1"/>
</dbReference>
<dbReference type="PROSITE" id="PS50158">
    <property type="entry name" value="ZF_CCHC"/>
    <property type="match status" value="1"/>
</dbReference>
<evidence type="ECO:0000313" key="4">
    <source>
        <dbReference type="EMBL" id="KTB47365.1"/>
    </source>
</evidence>
<dbReference type="GO" id="GO:0008270">
    <property type="term" value="F:zinc ion binding"/>
    <property type="evidence" value="ECO:0007669"/>
    <property type="project" value="UniProtKB-KW"/>
</dbReference>
<dbReference type="InterPro" id="IPR001878">
    <property type="entry name" value="Znf_CCHC"/>
</dbReference>
<keyword evidence="1" id="KW-0507">mRNA processing</keyword>
<dbReference type="SMART" id="SM00343">
    <property type="entry name" value="ZnF_C2HC"/>
    <property type="match status" value="1"/>
</dbReference>
<dbReference type="Gene3D" id="4.10.60.10">
    <property type="entry name" value="Zinc finger, CCHC-type"/>
    <property type="match status" value="1"/>
</dbReference>
<evidence type="ECO:0000256" key="1">
    <source>
        <dbReference type="ARBA" id="ARBA00022664"/>
    </source>
</evidence>
<dbReference type="EMBL" id="LATX01000032">
    <property type="protein sequence ID" value="KTB47365.1"/>
    <property type="molecule type" value="Genomic_DNA"/>
</dbReference>
<accession>A0A0W0GFP2</accession>
<name>A0A0W0GFP2_MONRR</name>
<sequence length="225" mass="26864">MNRIFDKKSDETELTWAELKEAFRKHYLPANIQADAQLRIEDANMTNQADNYVNEFRVMADESEYDDQALIHIFRKGLPFSLADKILNQPQGWPTDLEGWYKAAIRFDEQLKYAKAVQKPRRFQMARDKKKKYEKKEVAINRMDTRLTDDERKEYMKDGQCFQCAKQGHLSRDCPQKNMGRNEEHREQKKMPRDAYVKIQAIIKEYDTKEQGELLDIITMYEVFF</sequence>
<protein>
    <recommendedName>
        <fullName evidence="3">CCHC-type domain-containing protein</fullName>
    </recommendedName>
</protein>
<organism evidence="4 5">
    <name type="scientific">Moniliophthora roreri</name>
    <name type="common">Frosty pod rot fungus</name>
    <name type="synonym">Monilia roreri</name>
    <dbReference type="NCBI Taxonomy" id="221103"/>
    <lineage>
        <taxon>Eukaryota</taxon>
        <taxon>Fungi</taxon>
        <taxon>Dikarya</taxon>
        <taxon>Basidiomycota</taxon>
        <taxon>Agaricomycotina</taxon>
        <taxon>Agaricomycetes</taxon>
        <taxon>Agaricomycetidae</taxon>
        <taxon>Agaricales</taxon>
        <taxon>Marasmiineae</taxon>
        <taxon>Marasmiaceae</taxon>
        <taxon>Moniliophthora</taxon>
    </lineage>
</organism>
<keyword evidence="2" id="KW-0862">Zinc</keyword>
<dbReference type="GO" id="GO:0006397">
    <property type="term" value="P:mRNA processing"/>
    <property type="evidence" value="ECO:0007669"/>
    <property type="project" value="UniProtKB-KW"/>
</dbReference>
<keyword evidence="2" id="KW-0479">Metal-binding</keyword>
<keyword evidence="2" id="KW-0863">Zinc-finger</keyword>
<evidence type="ECO:0000256" key="2">
    <source>
        <dbReference type="PROSITE-ProRule" id="PRU00047"/>
    </source>
</evidence>
<dbReference type="InterPro" id="IPR036875">
    <property type="entry name" value="Znf_CCHC_sf"/>
</dbReference>
<evidence type="ECO:0000259" key="3">
    <source>
        <dbReference type="PROSITE" id="PS50158"/>
    </source>
</evidence>
<dbReference type="AlphaFoldDB" id="A0A0W0GFP2"/>
<proteinExistence type="predicted"/>
<dbReference type="Proteomes" id="UP000054988">
    <property type="component" value="Unassembled WGS sequence"/>
</dbReference>
<feature type="domain" description="CCHC-type" evidence="3">
    <location>
        <begin position="161"/>
        <end position="176"/>
    </location>
</feature>
<dbReference type="SUPFAM" id="SSF57756">
    <property type="entry name" value="Retrovirus zinc finger-like domains"/>
    <property type="match status" value="1"/>
</dbReference>
<dbReference type="GO" id="GO:0003676">
    <property type="term" value="F:nucleic acid binding"/>
    <property type="evidence" value="ECO:0007669"/>
    <property type="project" value="InterPro"/>
</dbReference>
<evidence type="ECO:0000313" key="5">
    <source>
        <dbReference type="Proteomes" id="UP000054988"/>
    </source>
</evidence>
<gene>
    <name evidence="4" type="ORF">WG66_57</name>
</gene>
<comment type="caution">
    <text evidence="4">The sequence shown here is derived from an EMBL/GenBank/DDBJ whole genome shotgun (WGS) entry which is preliminary data.</text>
</comment>
<dbReference type="Pfam" id="PF00098">
    <property type="entry name" value="zf-CCHC"/>
    <property type="match status" value="1"/>
</dbReference>
<reference evidence="4 5" key="1">
    <citation type="submission" date="2015-12" db="EMBL/GenBank/DDBJ databases">
        <title>Draft genome sequence of Moniliophthora roreri, the causal agent of frosty pod rot of cacao.</title>
        <authorList>
            <person name="Aime M.C."/>
            <person name="Diaz-Valderrama J.R."/>
            <person name="Kijpornyongpan T."/>
            <person name="Phillips-Mora W."/>
        </authorList>
    </citation>
    <scope>NUCLEOTIDE SEQUENCE [LARGE SCALE GENOMIC DNA]</scope>
    <source>
        <strain evidence="4 5">MCA 2952</strain>
    </source>
</reference>